<dbReference type="PRINTS" id="PR00039">
    <property type="entry name" value="HTHLYSR"/>
</dbReference>
<keyword evidence="3" id="KW-0238">DNA-binding</keyword>
<dbReference type="EMBL" id="JBHSBD010000072">
    <property type="protein sequence ID" value="MFC3969705.1"/>
    <property type="molecule type" value="Genomic_DNA"/>
</dbReference>
<evidence type="ECO:0000256" key="3">
    <source>
        <dbReference type="ARBA" id="ARBA00023125"/>
    </source>
</evidence>
<sequence length="311" mass="34577">MMSRNSDLKSRPARTPPLGALKAFTVAARHESFALAAEELHVTHGAISKQIGNLEEILGEALFVRRNRRVFLTDRGRELAMKLSAVFQDLDNAVADFRGNQEPQPLIVSCEPTLCLKFLIPNLADLKSSTGLEVKVLAAGGRIDFRRDHIDLAVRRNDFPIDPQLHVKELAPEFMGMVCAPSVAKILEQHADSVPALHTRSRPEAWQNWRLSQPKSPRFASNVIYEHFYMAIEGAMAGQGVGLASIHMVASDLASGRLQALGPFKPDGTQYLALSASPYKTDTRHLIFIDWLARRMQAHIEKLQDVCHSTE</sequence>
<accession>A0ABV8EAY6</accession>
<dbReference type="InterPro" id="IPR000847">
    <property type="entry name" value="LysR_HTH_N"/>
</dbReference>
<dbReference type="PANTHER" id="PTHR30537:SF74">
    <property type="entry name" value="HTH-TYPE TRANSCRIPTIONAL REGULATOR TRPI"/>
    <property type="match status" value="1"/>
</dbReference>
<dbReference type="SUPFAM" id="SSF53850">
    <property type="entry name" value="Periplasmic binding protein-like II"/>
    <property type="match status" value="1"/>
</dbReference>
<evidence type="ECO:0000256" key="2">
    <source>
        <dbReference type="ARBA" id="ARBA00023015"/>
    </source>
</evidence>
<evidence type="ECO:0000256" key="1">
    <source>
        <dbReference type="ARBA" id="ARBA00009437"/>
    </source>
</evidence>
<organism evidence="6 7">
    <name type="scientific">Rhizobium lemnae</name>
    <dbReference type="NCBI Taxonomy" id="1214924"/>
    <lineage>
        <taxon>Bacteria</taxon>
        <taxon>Pseudomonadati</taxon>
        <taxon>Pseudomonadota</taxon>
        <taxon>Alphaproteobacteria</taxon>
        <taxon>Hyphomicrobiales</taxon>
        <taxon>Rhizobiaceae</taxon>
        <taxon>Rhizobium/Agrobacterium group</taxon>
        <taxon>Rhizobium</taxon>
    </lineage>
</organism>
<comment type="caution">
    <text evidence="6">The sequence shown here is derived from an EMBL/GenBank/DDBJ whole genome shotgun (WGS) entry which is preliminary data.</text>
</comment>
<dbReference type="Gene3D" id="3.40.190.10">
    <property type="entry name" value="Periplasmic binding protein-like II"/>
    <property type="match status" value="2"/>
</dbReference>
<keyword evidence="2" id="KW-0805">Transcription regulation</keyword>
<dbReference type="InterPro" id="IPR036388">
    <property type="entry name" value="WH-like_DNA-bd_sf"/>
</dbReference>
<dbReference type="Gene3D" id="1.10.10.10">
    <property type="entry name" value="Winged helix-like DNA-binding domain superfamily/Winged helix DNA-binding domain"/>
    <property type="match status" value="1"/>
</dbReference>
<evidence type="ECO:0000256" key="4">
    <source>
        <dbReference type="ARBA" id="ARBA00023163"/>
    </source>
</evidence>
<evidence type="ECO:0000313" key="7">
    <source>
        <dbReference type="Proteomes" id="UP001595697"/>
    </source>
</evidence>
<dbReference type="PROSITE" id="PS50931">
    <property type="entry name" value="HTH_LYSR"/>
    <property type="match status" value="1"/>
</dbReference>
<keyword evidence="4" id="KW-0804">Transcription</keyword>
<dbReference type="Proteomes" id="UP001595697">
    <property type="component" value="Unassembled WGS sequence"/>
</dbReference>
<dbReference type="InterPro" id="IPR058163">
    <property type="entry name" value="LysR-type_TF_proteobact-type"/>
</dbReference>
<reference evidence="7" key="1">
    <citation type="journal article" date="2019" name="Int. J. Syst. Evol. Microbiol.">
        <title>The Global Catalogue of Microorganisms (GCM) 10K type strain sequencing project: providing services to taxonomists for standard genome sequencing and annotation.</title>
        <authorList>
            <consortium name="The Broad Institute Genomics Platform"/>
            <consortium name="The Broad Institute Genome Sequencing Center for Infectious Disease"/>
            <person name="Wu L."/>
            <person name="Ma J."/>
        </authorList>
    </citation>
    <scope>NUCLEOTIDE SEQUENCE [LARGE SCALE GENOMIC DNA]</scope>
    <source>
        <strain evidence="7">TBRC 5781</strain>
    </source>
</reference>
<dbReference type="InterPro" id="IPR036390">
    <property type="entry name" value="WH_DNA-bd_sf"/>
</dbReference>
<dbReference type="RefSeq" id="WP_247261631.1">
    <property type="nucleotide sequence ID" value="NZ_JALJQZ010000024.1"/>
</dbReference>
<proteinExistence type="inferred from homology"/>
<evidence type="ECO:0000259" key="5">
    <source>
        <dbReference type="PROSITE" id="PS50931"/>
    </source>
</evidence>
<comment type="similarity">
    <text evidence="1">Belongs to the LysR transcriptional regulatory family.</text>
</comment>
<protein>
    <submittedName>
        <fullName evidence="6">LysR family transcriptional regulator</fullName>
    </submittedName>
</protein>
<evidence type="ECO:0000313" key="6">
    <source>
        <dbReference type="EMBL" id="MFC3969705.1"/>
    </source>
</evidence>
<feature type="domain" description="HTH lysR-type" evidence="5">
    <location>
        <begin position="16"/>
        <end position="73"/>
    </location>
</feature>
<dbReference type="Pfam" id="PF03466">
    <property type="entry name" value="LysR_substrate"/>
    <property type="match status" value="1"/>
</dbReference>
<dbReference type="InterPro" id="IPR005119">
    <property type="entry name" value="LysR_subst-bd"/>
</dbReference>
<keyword evidence="7" id="KW-1185">Reference proteome</keyword>
<name>A0ABV8EAY6_9HYPH</name>
<dbReference type="Pfam" id="PF00126">
    <property type="entry name" value="HTH_1"/>
    <property type="match status" value="1"/>
</dbReference>
<dbReference type="PANTHER" id="PTHR30537">
    <property type="entry name" value="HTH-TYPE TRANSCRIPTIONAL REGULATOR"/>
    <property type="match status" value="1"/>
</dbReference>
<gene>
    <name evidence="6" type="ORF">ACFOVS_16460</name>
</gene>
<dbReference type="SUPFAM" id="SSF46785">
    <property type="entry name" value="Winged helix' DNA-binding domain"/>
    <property type="match status" value="1"/>
</dbReference>